<dbReference type="SMART" id="SM00530">
    <property type="entry name" value="HTH_XRE"/>
    <property type="match status" value="1"/>
</dbReference>
<dbReference type="EMBL" id="JAPFCC010000001">
    <property type="protein sequence ID" value="MCW7553183.1"/>
    <property type="molecule type" value="Genomic_DNA"/>
</dbReference>
<evidence type="ECO:0000313" key="2">
    <source>
        <dbReference type="EMBL" id="MCW7553183.1"/>
    </source>
</evidence>
<dbReference type="InterPro" id="IPR010982">
    <property type="entry name" value="Lambda_DNA-bd_dom_sf"/>
</dbReference>
<dbReference type="PANTHER" id="PTHR40455">
    <property type="entry name" value="ANTITOXIN HIGA"/>
    <property type="match status" value="1"/>
</dbReference>
<dbReference type="RefSeq" id="WP_262568039.1">
    <property type="nucleotide sequence ID" value="NZ_JAPFCC010000001.1"/>
</dbReference>
<evidence type="ECO:0000259" key="1">
    <source>
        <dbReference type="PROSITE" id="PS50943"/>
    </source>
</evidence>
<comment type="caution">
    <text evidence="2">The sequence shown here is derived from an EMBL/GenBank/DDBJ whole genome shotgun (WGS) entry which is preliminary data.</text>
</comment>
<proteinExistence type="predicted"/>
<accession>A0ABT3MVQ6</accession>
<gene>
    <name evidence="2" type="ORF">NX722_11145</name>
</gene>
<name>A0ABT3MVQ6_9GAMM</name>
<dbReference type="PANTHER" id="PTHR40455:SF1">
    <property type="entry name" value="ANTITOXIN HIGA"/>
    <property type="match status" value="1"/>
</dbReference>
<protein>
    <recommendedName>
        <fullName evidence="1">HTH cro/C1-type domain-containing protein</fullName>
    </recommendedName>
</protein>
<dbReference type="InterPro" id="IPR039060">
    <property type="entry name" value="Antitox_HigA"/>
</dbReference>
<keyword evidence="3" id="KW-1185">Reference proteome</keyword>
<feature type="domain" description="HTH cro/C1-type" evidence="1">
    <location>
        <begin position="92"/>
        <end position="144"/>
    </location>
</feature>
<reference evidence="2 3" key="1">
    <citation type="submission" date="2022-10" db="EMBL/GenBank/DDBJ databases">
        <title>High-quality genome sequences of two octocoral-associated bacteria, Endozoicomonas euniceicola EF212 and Endozoicomonas gorgoniicola PS125.</title>
        <authorList>
            <person name="Chiou Y.-J."/>
            <person name="Chen Y.-H."/>
        </authorList>
    </citation>
    <scope>NUCLEOTIDE SEQUENCE [LARGE SCALE GENOMIC DNA]</scope>
    <source>
        <strain evidence="2 3">PS125</strain>
    </source>
</reference>
<dbReference type="SUPFAM" id="SSF47413">
    <property type="entry name" value="lambda repressor-like DNA-binding domains"/>
    <property type="match status" value="1"/>
</dbReference>
<dbReference type="Proteomes" id="UP001209854">
    <property type="component" value="Unassembled WGS sequence"/>
</dbReference>
<dbReference type="InterPro" id="IPR001387">
    <property type="entry name" value="Cro/C1-type_HTH"/>
</dbReference>
<dbReference type="PROSITE" id="PS50943">
    <property type="entry name" value="HTH_CROC1"/>
    <property type="match status" value="1"/>
</dbReference>
<organism evidence="2 3">
    <name type="scientific">Endozoicomonas gorgoniicola</name>
    <dbReference type="NCBI Taxonomy" id="1234144"/>
    <lineage>
        <taxon>Bacteria</taxon>
        <taxon>Pseudomonadati</taxon>
        <taxon>Pseudomonadota</taxon>
        <taxon>Gammaproteobacteria</taxon>
        <taxon>Oceanospirillales</taxon>
        <taxon>Endozoicomonadaceae</taxon>
        <taxon>Endozoicomonas</taxon>
    </lineage>
</organism>
<evidence type="ECO:0000313" key="3">
    <source>
        <dbReference type="Proteomes" id="UP001209854"/>
    </source>
</evidence>
<sequence length="151" mass="17338">MNLQNPETLAELTQCFSRLLEIASCLEGINNEEEYQQAQANTEALLIAIGDNPDDPRNHLLNMMTRQVEAYEYRMHPILSQWDQGDGVTALLKILMRQHSLKQSDLPEIGSQGVVSEILNGKRTLNLKQIRKLVDRFDLDPILFLQDKRLH</sequence>